<name>A0AAN0VFQ2_9PROT</name>
<keyword evidence="1" id="KW-0812">Transmembrane</keyword>
<evidence type="ECO:0000313" key="4">
    <source>
        <dbReference type="Proteomes" id="UP000019438"/>
    </source>
</evidence>
<dbReference type="EMBL" id="CP003181">
    <property type="protein sequence ID" value="AHJ62957.1"/>
    <property type="molecule type" value="Genomic_DNA"/>
</dbReference>
<organism evidence="3 4">
    <name type="scientific">Granulibacter bethesdensis</name>
    <dbReference type="NCBI Taxonomy" id="364410"/>
    <lineage>
        <taxon>Bacteria</taxon>
        <taxon>Pseudomonadati</taxon>
        <taxon>Pseudomonadota</taxon>
        <taxon>Alphaproteobacteria</taxon>
        <taxon>Acetobacterales</taxon>
        <taxon>Acetobacteraceae</taxon>
        <taxon>Granulibacter</taxon>
    </lineage>
</organism>
<dbReference type="Pfam" id="PF04982">
    <property type="entry name" value="TM_HPP"/>
    <property type="match status" value="1"/>
</dbReference>
<dbReference type="KEGG" id="gbh:GbCGDNIH2_1130"/>
<feature type="transmembrane region" description="Helical" evidence="1">
    <location>
        <begin position="83"/>
        <end position="102"/>
    </location>
</feature>
<proteinExistence type="predicted"/>
<dbReference type="InterPro" id="IPR058581">
    <property type="entry name" value="TM_HPP"/>
</dbReference>
<dbReference type="PANTHER" id="PTHR33741:SF5">
    <property type="entry name" value="TRANSMEMBRANE PROTEIN DDB_G0269096-RELATED"/>
    <property type="match status" value="1"/>
</dbReference>
<gene>
    <name evidence="3" type="ORF">GbCGDNIH3_1130</name>
</gene>
<reference evidence="4" key="1">
    <citation type="submission" date="2012-06" db="EMBL/GenBank/DDBJ databases">
        <title>Genome analysis of multiple Granulibacter bethesdensis isolates demonstrates substantial genome diversity.</title>
        <authorList>
            <person name="Greenberg D.E."/>
            <person name="Porcella S.F."/>
            <person name="Zarember K."/>
            <person name="Zelazny A.M."/>
            <person name="Bruno D."/>
            <person name="Martens C."/>
            <person name="Barbian K.D."/>
            <person name="Jaske E."/>
            <person name="Holland S.M."/>
        </authorList>
    </citation>
    <scope>NUCLEOTIDE SEQUENCE [LARGE SCALE GENOMIC DNA]</scope>
    <source>
        <strain evidence="4">CGDNIH3</strain>
    </source>
</reference>
<dbReference type="PANTHER" id="PTHR33741">
    <property type="entry name" value="TRANSMEMBRANE PROTEIN DDB_G0269096-RELATED"/>
    <property type="match status" value="1"/>
</dbReference>
<dbReference type="AlphaFoldDB" id="A0AAN0VFQ2"/>
<feature type="transmembrane region" description="Helical" evidence="1">
    <location>
        <begin position="147"/>
        <end position="169"/>
    </location>
</feature>
<feature type="transmembrane region" description="Helical" evidence="1">
    <location>
        <begin position="33"/>
        <end position="54"/>
    </location>
</feature>
<protein>
    <submittedName>
        <fullName evidence="3">Membrane Spanning Protein</fullName>
    </submittedName>
</protein>
<accession>A0AAN0VFQ2</accession>
<sequence length="193" mass="20099">MYIVCTKNVRFCRVFSGMRRFLIRHQPSQPARAAILAGIGGLLGVGSIGAAAAYSELPMLIAPFGASSVLLFSVPHSPLSQPVNVIGGHLVSTLTGLALLAILPNTWWAASLGVGLAIALMTVLRMTHPPAGANPLVIFALNPDMSFAFVPILTGSCALIAIAACFHKLSGTPYPVLHSGNPDLTAKSETAMQ</sequence>
<dbReference type="Proteomes" id="UP000019438">
    <property type="component" value="Chromosome"/>
</dbReference>
<keyword evidence="1" id="KW-1133">Transmembrane helix</keyword>
<evidence type="ECO:0000259" key="2">
    <source>
        <dbReference type="Pfam" id="PF04982"/>
    </source>
</evidence>
<dbReference type="InterPro" id="IPR007065">
    <property type="entry name" value="HPP"/>
</dbReference>
<feature type="domain" description="HPP transmembrane region" evidence="2">
    <location>
        <begin position="27"/>
        <end position="175"/>
    </location>
</feature>
<dbReference type="KEGG" id="gbc:GbCGDNIH3_1130"/>
<feature type="transmembrane region" description="Helical" evidence="1">
    <location>
        <begin position="108"/>
        <end position="126"/>
    </location>
</feature>
<keyword evidence="1" id="KW-0472">Membrane</keyword>
<evidence type="ECO:0000256" key="1">
    <source>
        <dbReference type="SAM" id="Phobius"/>
    </source>
</evidence>
<evidence type="ECO:0000313" key="3">
    <source>
        <dbReference type="EMBL" id="AHJ62957.1"/>
    </source>
</evidence>